<proteinExistence type="predicted"/>
<dbReference type="Proteomes" id="UP000233332">
    <property type="component" value="Unassembled WGS sequence"/>
</dbReference>
<protein>
    <recommendedName>
        <fullName evidence="2">Inverse autotransporter beta-domain domain-containing protein</fullName>
    </recommendedName>
</protein>
<dbReference type="Gene3D" id="2.40.160.160">
    <property type="entry name" value="Inverse autotransporter, beta-domain"/>
    <property type="match status" value="1"/>
</dbReference>
<dbReference type="SUPFAM" id="SSF51126">
    <property type="entry name" value="Pectin lyase-like"/>
    <property type="match status" value="1"/>
</dbReference>
<evidence type="ECO:0000259" key="2">
    <source>
        <dbReference type="Pfam" id="PF11924"/>
    </source>
</evidence>
<keyword evidence="4" id="KW-1185">Reference proteome</keyword>
<comment type="caution">
    <text evidence="3">The sequence shown here is derived from an EMBL/GenBank/DDBJ whole genome shotgun (WGS) entry which is preliminary data.</text>
</comment>
<evidence type="ECO:0000313" key="3">
    <source>
        <dbReference type="EMBL" id="PKR56863.1"/>
    </source>
</evidence>
<name>A0A2N3L218_9PROT</name>
<gene>
    <name evidence="3" type="ORF">COO92_17895</name>
</gene>
<dbReference type="AlphaFoldDB" id="A0A2N3L218"/>
<evidence type="ECO:0000256" key="1">
    <source>
        <dbReference type="SAM" id="SignalP"/>
    </source>
</evidence>
<feature type="domain" description="Inverse autotransporter beta-domain" evidence="2">
    <location>
        <begin position="43"/>
        <end position="209"/>
    </location>
</feature>
<evidence type="ECO:0000313" key="4">
    <source>
        <dbReference type="Proteomes" id="UP000233332"/>
    </source>
</evidence>
<sequence>MTGQMKKKFLLGILIGSTVLTASGAYAQTATTSDKWGSHIDLEGKAGTDRSLGETDLFVPLLQNDDTMLFTNLRARLDDSNSKEGNFGLGVRHMLESGWNVGGIAYFDRRKTEWDNYFNQVTLGLEALSTDWDIRGNAYLPQGRQLHSVDTLNDVSISGTSISFQAGEERSMSGFDAEIGWRLPVNKPEEPQQIRLFAGGYHFSADNVDDITGPRFRGELTFDEVSWLWTGSRFSLGSEWQHDDPRGSQGFITARLRIPLQFFGRTASRLTPMERRMTDPVIRDIDVVSQSGAFGAPETVTETADGQTITVLDSKTTTGAGLAAAVAAAGNNSTVILSGNYSTGTTTTTLQSGQTLMGAGTLSIRSPSGKTATLTTPGATISGTPTAANGTITMADNSTLTGMTVSDSDTTDNAIGIGIVSVDGARLINNTITVNQTGVGGVTAHAIRVVNSTNITISGNTLKSRTASNISSTLNITNSSVTITDNTLDATASAAGTVAHTLLSGANIQSGSTGNTVTNGSCVVNSVGTGGVVSYTNAANCGP</sequence>
<feature type="signal peptide" evidence="1">
    <location>
        <begin position="1"/>
        <end position="27"/>
    </location>
</feature>
<dbReference type="InterPro" id="IPR038177">
    <property type="entry name" value="IAT_beta_sf"/>
</dbReference>
<organism evidence="3 4">
    <name type="scientific">Thalassospira lohafexi</name>
    <dbReference type="NCBI Taxonomy" id="744227"/>
    <lineage>
        <taxon>Bacteria</taxon>
        <taxon>Pseudomonadati</taxon>
        <taxon>Pseudomonadota</taxon>
        <taxon>Alphaproteobacteria</taxon>
        <taxon>Rhodospirillales</taxon>
        <taxon>Thalassospiraceae</taxon>
        <taxon>Thalassospira</taxon>
    </lineage>
</organism>
<dbReference type="EMBL" id="NXGX01000008">
    <property type="protein sequence ID" value="PKR56863.1"/>
    <property type="molecule type" value="Genomic_DNA"/>
</dbReference>
<accession>A0A2N3L218</accession>
<dbReference type="InterPro" id="IPR011050">
    <property type="entry name" value="Pectin_lyase_fold/virulence"/>
</dbReference>
<dbReference type="InterPro" id="IPR024519">
    <property type="entry name" value="IAT_beta"/>
</dbReference>
<feature type="chain" id="PRO_5014716674" description="Inverse autotransporter beta-domain domain-containing protein" evidence="1">
    <location>
        <begin position="28"/>
        <end position="543"/>
    </location>
</feature>
<dbReference type="Pfam" id="PF11924">
    <property type="entry name" value="IAT_beta"/>
    <property type="match status" value="1"/>
</dbReference>
<keyword evidence="1" id="KW-0732">Signal</keyword>
<reference evidence="3 4" key="1">
    <citation type="submission" date="2017-09" db="EMBL/GenBank/DDBJ databases">
        <title>Biodiversity and function of Thalassospira species in the particle-attached aromatic-hydrocarbon-degrading consortia from the surface seawater of the China South Sea.</title>
        <authorList>
            <person name="Dong C."/>
            <person name="Lai Q."/>
            <person name="Shao Z."/>
        </authorList>
    </citation>
    <scope>NUCLEOTIDE SEQUENCE [LARGE SCALE GENOMIC DNA]</scope>
    <source>
        <strain evidence="3 4">139Z-12</strain>
    </source>
</reference>